<evidence type="ECO:0000313" key="3">
    <source>
        <dbReference type="Proteomes" id="UP000570166"/>
    </source>
</evidence>
<dbReference type="AlphaFoldDB" id="A0A838L036"/>
<proteinExistence type="predicted"/>
<name>A0A838L036_9SPHN</name>
<feature type="region of interest" description="Disordered" evidence="1">
    <location>
        <begin position="49"/>
        <end position="72"/>
    </location>
</feature>
<gene>
    <name evidence="2" type="ORF">HZF05_00565</name>
</gene>
<dbReference type="RefSeq" id="WP_160364691.1">
    <property type="nucleotide sequence ID" value="NZ_JACEIB010000001.1"/>
</dbReference>
<reference evidence="2 3" key="1">
    <citation type="submission" date="2020-07" db="EMBL/GenBank/DDBJ databases">
        <authorList>
            <person name="Sun Q."/>
        </authorList>
    </citation>
    <scope>NUCLEOTIDE SEQUENCE [LARGE SCALE GENOMIC DNA]</scope>
    <source>
        <strain evidence="2 3">CGMCC 1.13654</strain>
    </source>
</reference>
<evidence type="ECO:0000313" key="2">
    <source>
        <dbReference type="EMBL" id="MBA2932574.1"/>
    </source>
</evidence>
<accession>A0A838L036</accession>
<dbReference type="Proteomes" id="UP000570166">
    <property type="component" value="Unassembled WGS sequence"/>
</dbReference>
<protein>
    <submittedName>
        <fullName evidence="2">Uncharacterized protein</fullName>
    </submittedName>
</protein>
<sequence>MPNKMASMLCRVVGHRRLRTKVWHDGVDYRAPCARCGTPLIRDMHGGWRPFDWGKDAPPGSQERSGRPHHDS</sequence>
<organism evidence="2 3">
    <name type="scientific">Sphingomonas chungangi</name>
    <dbReference type="NCBI Taxonomy" id="2683589"/>
    <lineage>
        <taxon>Bacteria</taxon>
        <taxon>Pseudomonadati</taxon>
        <taxon>Pseudomonadota</taxon>
        <taxon>Alphaproteobacteria</taxon>
        <taxon>Sphingomonadales</taxon>
        <taxon>Sphingomonadaceae</taxon>
        <taxon>Sphingomonas</taxon>
    </lineage>
</organism>
<evidence type="ECO:0000256" key="1">
    <source>
        <dbReference type="SAM" id="MobiDB-lite"/>
    </source>
</evidence>
<dbReference type="EMBL" id="JACEIB010000001">
    <property type="protein sequence ID" value="MBA2932574.1"/>
    <property type="molecule type" value="Genomic_DNA"/>
</dbReference>
<comment type="caution">
    <text evidence="2">The sequence shown here is derived from an EMBL/GenBank/DDBJ whole genome shotgun (WGS) entry which is preliminary data.</text>
</comment>
<keyword evidence="3" id="KW-1185">Reference proteome</keyword>